<accession>A0A8T4LE59</accession>
<dbReference type="Gene3D" id="3.40.30.10">
    <property type="entry name" value="Glutaredoxin"/>
    <property type="match status" value="1"/>
</dbReference>
<dbReference type="PROSITE" id="PS51352">
    <property type="entry name" value="THIOREDOXIN_2"/>
    <property type="match status" value="1"/>
</dbReference>
<feature type="domain" description="Thioredoxin" evidence="1">
    <location>
        <begin position="18"/>
        <end position="172"/>
    </location>
</feature>
<dbReference type="EMBL" id="JAGVWC010000008">
    <property type="protein sequence ID" value="MBS3061186.1"/>
    <property type="molecule type" value="Genomic_DNA"/>
</dbReference>
<dbReference type="InterPro" id="IPR047262">
    <property type="entry name" value="PRX-like1"/>
</dbReference>
<organism evidence="2 3">
    <name type="scientific">Candidatus Iainarchaeum sp</name>
    <dbReference type="NCBI Taxonomy" id="3101447"/>
    <lineage>
        <taxon>Archaea</taxon>
        <taxon>Candidatus Iainarchaeota</taxon>
        <taxon>Candidatus Iainarchaeia</taxon>
        <taxon>Candidatus Iainarchaeales</taxon>
        <taxon>Candidatus Iainarchaeaceae</taxon>
        <taxon>Candidatus Iainarchaeum</taxon>
    </lineage>
</organism>
<comment type="caution">
    <text evidence="2">The sequence shown here is derived from an EMBL/GenBank/DDBJ whole genome shotgun (WGS) entry which is preliminary data.</text>
</comment>
<name>A0A8T4LE59_9ARCH</name>
<reference evidence="2" key="1">
    <citation type="submission" date="2021-03" db="EMBL/GenBank/DDBJ databases">
        <authorList>
            <person name="Jaffe A."/>
        </authorList>
    </citation>
    <scope>NUCLEOTIDE SEQUENCE</scope>
    <source>
        <strain evidence="2">RIFCSPLOWO2_01_FULL_AR10_48_17</strain>
    </source>
</reference>
<gene>
    <name evidence="2" type="ORF">J4215_01225</name>
</gene>
<proteinExistence type="predicted"/>
<dbReference type="InterPro" id="IPR036249">
    <property type="entry name" value="Thioredoxin-like_sf"/>
</dbReference>
<evidence type="ECO:0000259" key="1">
    <source>
        <dbReference type="PROSITE" id="PS51352"/>
    </source>
</evidence>
<dbReference type="SUPFAM" id="SSF52833">
    <property type="entry name" value="Thioredoxin-like"/>
    <property type="match status" value="1"/>
</dbReference>
<dbReference type="PANTHER" id="PTHR43640">
    <property type="entry name" value="OS07G0260300 PROTEIN"/>
    <property type="match status" value="1"/>
</dbReference>
<dbReference type="PANTHER" id="PTHR43640:SF1">
    <property type="entry name" value="THIOREDOXIN-DEPENDENT PEROXIREDOXIN"/>
    <property type="match status" value="1"/>
</dbReference>
<protein>
    <submittedName>
        <fullName evidence="2">Thioredoxin family protein</fullName>
    </submittedName>
</protein>
<dbReference type="AlphaFoldDB" id="A0A8T4LE59"/>
<reference evidence="2" key="2">
    <citation type="submission" date="2021-05" db="EMBL/GenBank/DDBJ databases">
        <title>Protein family content uncovers lineage relationships and bacterial pathway maintenance mechanisms in DPANN archaea.</title>
        <authorList>
            <person name="Castelle C.J."/>
            <person name="Meheust R."/>
            <person name="Jaffe A.L."/>
            <person name="Seitz K."/>
            <person name="Gong X."/>
            <person name="Baker B.J."/>
            <person name="Banfield J.F."/>
        </authorList>
    </citation>
    <scope>NUCLEOTIDE SEQUENCE</scope>
    <source>
        <strain evidence="2">RIFCSPLOWO2_01_FULL_AR10_48_17</strain>
    </source>
</reference>
<dbReference type="CDD" id="cd02969">
    <property type="entry name" value="PRX_like1"/>
    <property type="match status" value="1"/>
</dbReference>
<dbReference type="GO" id="GO:0016491">
    <property type="term" value="F:oxidoreductase activity"/>
    <property type="evidence" value="ECO:0007669"/>
    <property type="project" value="InterPro"/>
</dbReference>
<evidence type="ECO:0000313" key="2">
    <source>
        <dbReference type="EMBL" id="MBS3061186.1"/>
    </source>
</evidence>
<dbReference type="InterPro" id="IPR013740">
    <property type="entry name" value="Redoxin"/>
</dbReference>
<dbReference type="Pfam" id="PF08534">
    <property type="entry name" value="Redoxin"/>
    <property type="match status" value="1"/>
</dbReference>
<evidence type="ECO:0000313" key="3">
    <source>
        <dbReference type="Proteomes" id="UP000675968"/>
    </source>
</evidence>
<sequence length="192" mass="22097">MKTRRTNIALEKSAYLKFKHGDRIPDFQLIGTDDRIHYSKGFSGKAILIVFMCNHCPYVKPKVPFLVELQEKYQAAGLQIVAINTNNNPDYPEDSFPKMKAYSKKWNLNFLYLLDEDQQIAKTFDARCTPDSYLFNSEKKLVYHGRIDDQHGEPHSEQDTNELEDAIREVLETGGCTADENPSQGCSIKWNK</sequence>
<dbReference type="Proteomes" id="UP000675968">
    <property type="component" value="Unassembled WGS sequence"/>
</dbReference>
<dbReference type="InterPro" id="IPR013766">
    <property type="entry name" value="Thioredoxin_domain"/>
</dbReference>